<gene>
    <name evidence="7" type="ORF">NO357_11460</name>
</gene>
<accession>A0AAE4B4W0</accession>
<keyword evidence="2 5" id="KW-0812">Transmembrane</keyword>
<keyword evidence="4 5" id="KW-0472">Membrane</keyword>
<feature type="transmembrane region" description="Helical" evidence="5">
    <location>
        <begin position="33"/>
        <end position="54"/>
    </location>
</feature>
<dbReference type="RefSeq" id="WP_306735795.1">
    <property type="nucleotide sequence ID" value="NZ_JANHAX010000003.1"/>
</dbReference>
<evidence type="ECO:0000256" key="2">
    <source>
        <dbReference type="ARBA" id="ARBA00022692"/>
    </source>
</evidence>
<dbReference type="GO" id="GO:0012505">
    <property type="term" value="C:endomembrane system"/>
    <property type="evidence" value="ECO:0007669"/>
    <property type="project" value="UniProtKB-SubCell"/>
</dbReference>
<name>A0AAE4B4W0_9RHOB</name>
<dbReference type="EMBL" id="JANHAX010000003">
    <property type="protein sequence ID" value="MDQ2090517.1"/>
    <property type="molecule type" value="Genomic_DNA"/>
</dbReference>
<comment type="caution">
    <text evidence="7">The sequence shown here is derived from an EMBL/GenBank/DDBJ whole genome shotgun (WGS) entry which is preliminary data.</text>
</comment>
<reference evidence="7" key="2">
    <citation type="submission" date="2023-02" db="EMBL/GenBank/DDBJ databases">
        <title>'Rhodoalgimonas zhirmunskyi' gen. nov., isolated from a red alga.</title>
        <authorList>
            <person name="Nedashkovskaya O.I."/>
            <person name="Otstavnykh N.Y."/>
            <person name="Bystritskaya E.P."/>
            <person name="Balabanova L.A."/>
            <person name="Isaeva M.P."/>
        </authorList>
    </citation>
    <scope>NUCLEOTIDE SEQUENCE</scope>
    <source>
        <strain evidence="7">KCTC 52189</strain>
    </source>
</reference>
<evidence type="ECO:0000256" key="4">
    <source>
        <dbReference type="ARBA" id="ARBA00023136"/>
    </source>
</evidence>
<reference evidence="7" key="1">
    <citation type="submission" date="2022-07" db="EMBL/GenBank/DDBJ databases">
        <authorList>
            <person name="Otstavnykh N."/>
            <person name="Isaeva M."/>
            <person name="Bystritskaya E."/>
        </authorList>
    </citation>
    <scope>NUCLEOTIDE SEQUENCE</scope>
    <source>
        <strain evidence="7">KCTC 52189</strain>
    </source>
</reference>
<feature type="domain" description="DUF202" evidence="6">
    <location>
        <begin position="24"/>
        <end position="77"/>
    </location>
</feature>
<organism evidence="7 8">
    <name type="scientific">Marimonas arenosa</name>
    <dbReference type="NCBI Taxonomy" id="1795305"/>
    <lineage>
        <taxon>Bacteria</taxon>
        <taxon>Pseudomonadati</taxon>
        <taxon>Pseudomonadota</taxon>
        <taxon>Alphaproteobacteria</taxon>
        <taxon>Rhodobacterales</taxon>
        <taxon>Paracoccaceae</taxon>
        <taxon>Marimonas</taxon>
    </lineage>
</organism>
<evidence type="ECO:0000259" key="6">
    <source>
        <dbReference type="Pfam" id="PF02656"/>
    </source>
</evidence>
<evidence type="ECO:0000256" key="1">
    <source>
        <dbReference type="ARBA" id="ARBA00004127"/>
    </source>
</evidence>
<feature type="transmembrane region" description="Helical" evidence="5">
    <location>
        <begin position="60"/>
        <end position="77"/>
    </location>
</feature>
<dbReference type="Pfam" id="PF02656">
    <property type="entry name" value="DUF202"/>
    <property type="match status" value="1"/>
</dbReference>
<proteinExistence type="predicted"/>
<evidence type="ECO:0000313" key="7">
    <source>
        <dbReference type="EMBL" id="MDQ2090517.1"/>
    </source>
</evidence>
<evidence type="ECO:0000256" key="5">
    <source>
        <dbReference type="SAM" id="Phobius"/>
    </source>
</evidence>
<comment type="subcellular location">
    <subcellularLocation>
        <location evidence="1">Endomembrane system</location>
        <topology evidence="1">Multi-pass membrane protein</topology>
    </subcellularLocation>
</comment>
<evidence type="ECO:0000313" key="8">
    <source>
        <dbReference type="Proteomes" id="UP001226762"/>
    </source>
</evidence>
<dbReference type="InterPro" id="IPR003807">
    <property type="entry name" value="DUF202"/>
</dbReference>
<sequence>MAAAERNREDESHDVQRTRWSEDRTLMSSERTFSSWTGTALGCVGVALGLHAIFGELTPIWLPKAVASLFLVVGLIFT</sequence>
<dbReference type="AlphaFoldDB" id="A0AAE4B4W0"/>
<keyword evidence="8" id="KW-1185">Reference proteome</keyword>
<dbReference type="Proteomes" id="UP001226762">
    <property type="component" value="Unassembled WGS sequence"/>
</dbReference>
<protein>
    <submittedName>
        <fullName evidence="7">DUF202 domain-containing protein</fullName>
    </submittedName>
</protein>
<keyword evidence="3 5" id="KW-1133">Transmembrane helix</keyword>
<evidence type="ECO:0000256" key="3">
    <source>
        <dbReference type="ARBA" id="ARBA00022989"/>
    </source>
</evidence>